<dbReference type="PROSITE" id="PS50835">
    <property type="entry name" value="IG_LIKE"/>
    <property type="match status" value="1"/>
</dbReference>
<dbReference type="InterPro" id="IPR000152">
    <property type="entry name" value="EGF-type_Asp/Asn_hydroxyl_site"/>
</dbReference>
<dbReference type="InterPro" id="IPR001881">
    <property type="entry name" value="EGF-like_Ca-bd_dom"/>
</dbReference>
<dbReference type="Gene3D" id="2.10.25.10">
    <property type="entry name" value="Laminin"/>
    <property type="match status" value="3"/>
</dbReference>
<dbReference type="EMBL" id="UYJE01007382">
    <property type="protein sequence ID" value="VDI54334.1"/>
    <property type="molecule type" value="Genomic_DNA"/>
</dbReference>
<dbReference type="SUPFAM" id="SSF57196">
    <property type="entry name" value="EGF/Laminin"/>
    <property type="match status" value="3"/>
</dbReference>
<evidence type="ECO:0000256" key="6">
    <source>
        <dbReference type="PROSITE-ProRule" id="PRU00076"/>
    </source>
</evidence>
<dbReference type="SMART" id="SM00179">
    <property type="entry name" value="EGF_CA"/>
    <property type="match status" value="3"/>
</dbReference>
<dbReference type="InterPro" id="IPR013783">
    <property type="entry name" value="Ig-like_fold"/>
</dbReference>
<keyword evidence="4 6" id="KW-1015">Disulfide bond</keyword>
<dbReference type="PRINTS" id="PR00010">
    <property type="entry name" value="EGFBLOOD"/>
</dbReference>
<dbReference type="SUPFAM" id="SSF48726">
    <property type="entry name" value="Immunoglobulin"/>
    <property type="match status" value="1"/>
</dbReference>
<dbReference type="FunFam" id="2.10.25.10:FF:000031">
    <property type="entry name" value="neurogenic locus notch homolog protein 3"/>
    <property type="match status" value="1"/>
</dbReference>
<proteinExistence type="predicted"/>
<dbReference type="CDD" id="cd00054">
    <property type="entry name" value="EGF_CA"/>
    <property type="match status" value="3"/>
</dbReference>
<dbReference type="InterPro" id="IPR013032">
    <property type="entry name" value="EGF-like_CS"/>
</dbReference>
<dbReference type="Pfam" id="PF00008">
    <property type="entry name" value="EGF"/>
    <property type="match status" value="2"/>
</dbReference>
<feature type="disulfide bond" evidence="6">
    <location>
        <begin position="81"/>
        <end position="90"/>
    </location>
</feature>
<evidence type="ECO:0000259" key="8">
    <source>
        <dbReference type="PROSITE" id="PS50835"/>
    </source>
</evidence>
<feature type="disulfide bond" evidence="6">
    <location>
        <begin position="43"/>
        <end position="52"/>
    </location>
</feature>
<dbReference type="Gene3D" id="2.60.40.10">
    <property type="entry name" value="Immunoglobulins"/>
    <property type="match status" value="1"/>
</dbReference>
<dbReference type="InterPro" id="IPR036179">
    <property type="entry name" value="Ig-like_dom_sf"/>
</dbReference>
<dbReference type="InterPro" id="IPR003599">
    <property type="entry name" value="Ig_sub"/>
</dbReference>
<keyword evidence="2" id="KW-0732">Signal</keyword>
<dbReference type="InterPro" id="IPR007110">
    <property type="entry name" value="Ig-like_dom"/>
</dbReference>
<dbReference type="GO" id="GO:0005112">
    <property type="term" value="F:Notch binding"/>
    <property type="evidence" value="ECO:0007669"/>
    <property type="project" value="TreeGrafter"/>
</dbReference>
<feature type="domain" description="EGF-like" evidence="7">
    <location>
        <begin position="93"/>
        <end position="129"/>
    </location>
</feature>
<dbReference type="FunFam" id="2.10.25.10:FF:000004">
    <property type="entry name" value="Neurogenic locus notch 1"/>
    <property type="match status" value="1"/>
</dbReference>
<keyword evidence="10" id="KW-1185">Reference proteome</keyword>
<organism evidence="9 10">
    <name type="scientific">Mytilus galloprovincialis</name>
    <name type="common">Mediterranean mussel</name>
    <dbReference type="NCBI Taxonomy" id="29158"/>
    <lineage>
        <taxon>Eukaryota</taxon>
        <taxon>Metazoa</taxon>
        <taxon>Spiralia</taxon>
        <taxon>Lophotrochozoa</taxon>
        <taxon>Mollusca</taxon>
        <taxon>Bivalvia</taxon>
        <taxon>Autobranchia</taxon>
        <taxon>Pteriomorphia</taxon>
        <taxon>Mytilida</taxon>
        <taxon>Mytiloidea</taxon>
        <taxon>Mytilidae</taxon>
        <taxon>Mytilinae</taxon>
        <taxon>Mytilus</taxon>
    </lineage>
</organism>
<reference evidence="9" key="1">
    <citation type="submission" date="2018-11" db="EMBL/GenBank/DDBJ databases">
        <authorList>
            <person name="Alioto T."/>
            <person name="Alioto T."/>
        </authorList>
    </citation>
    <scope>NUCLEOTIDE SEQUENCE</scope>
</reference>
<evidence type="ECO:0000313" key="9">
    <source>
        <dbReference type="EMBL" id="VDI54334.1"/>
    </source>
</evidence>
<dbReference type="GO" id="GO:0007219">
    <property type="term" value="P:Notch signaling pathway"/>
    <property type="evidence" value="ECO:0007669"/>
    <property type="project" value="TreeGrafter"/>
</dbReference>
<protein>
    <submittedName>
        <fullName evidence="9">Uncharacterized protein</fullName>
    </submittedName>
</protein>
<keyword evidence="1 6" id="KW-0245">EGF-like domain</keyword>
<keyword evidence="3" id="KW-0677">Repeat</keyword>
<name>A0A8B6FVA4_MYTGA</name>
<evidence type="ECO:0000256" key="4">
    <source>
        <dbReference type="ARBA" id="ARBA00023157"/>
    </source>
</evidence>
<dbReference type="Proteomes" id="UP000596742">
    <property type="component" value="Unassembled WGS sequence"/>
</dbReference>
<dbReference type="GO" id="GO:0005509">
    <property type="term" value="F:calcium ion binding"/>
    <property type="evidence" value="ECO:0007669"/>
    <property type="project" value="InterPro"/>
</dbReference>
<dbReference type="PROSITE" id="PS00022">
    <property type="entry name" value="EGF_1"/>
    <property type="match status" value="3"/>
</dbReference>
<dbReference type="InterPro" id="IPR003598">
    <property type="entry name" value="Ig_sub2"/>
</dbReference>
<dbReference type="PROSITE" id="PS00010">
    <property type="entry name" value="ASX_HYDROXYL"/>
    <property type="match status" value="3"/>
</dbReference>
<dbReference type="AlphaFoldDB" id="A0A8B6FVA4"/>
<evidence type="ECO:0000256" key="1">
    <source>
        <dbReference type="ARBA" id="ARBA00022536"/>
    </source>
</evidence>
<feature type="domain" description="EGF-like" evidence="7">
    <location>
        <begin position="55"/>
        <end position="91"/>
    </location>
</feature>
<gene>
    <name evidence="9" type="ORF">MGAL_10B010703</name>
</gene>
<evidence type="ECO:0000256" key="2">
    <source>
        <dbReference type="ARBA" id="ARBA00022729"/>
    </source>
</evidence>
<dbReference type="InterPro" id="IPR018097">
    <property type="entry name" value="EGF_Ca-bd_CS"/>
</dbReference>
<evidence type="ECO:0000256" key="5">
    <source>
        <dbReference type="ARBA" id="ARBA00023180"/>
    </source>
</evidence>
<feature type="disulfide bond" evidence="6">
    <location>
        <begin position="119"/>
        <end position="128"/>
    </location>
</feature>
<dbReference type="PROSITE" id="PS50026">
    <property type="entry name" value="EGF_3"/>
    <property type="match status" value="3"/>
</dbReference>
<dbReference type="Pfam" id="PF13927">
    <property type="entry name" value="Ig_3"/>
    <property type="match status" value="1"/>
</dbReference>
<dbReference type="SMART" id="SM00408">
    <property type="entry name" value="IGc2"/>
    <property type="match status" value="1"/>
</dbReference>
<dbReference type="PROSITE" id="PS01186">
    <property type="entry name" value="EGF_2"/>
    <property type="match status" value="3"/>
</dbReference>
<comment type="caution">
    <text evidence="6">Lacks conserved residue(s) required for the propagation of feature annotation.</text>
</comment>
<sequence>MCSCKCEIGWTGSCCSESVDDCQGISCNNGTCQDGLNSYNCSCDAGYKGDTCDTDINECASNPCKHSGVCHDEIDKFLCACPPGFTGAQCEADINECASSPCQNQGRCRDSLLEYKCICATGYTGTNCEIKPFDLIKPNIILPETKFVHEGLSSLTIPCYAEGIPVPTITWESLDKPSLQNNTKQLAHFLIFKNVSTIDGGHYMCTAKNKVGTDIKVVQIIVQGM</sequence>
<evidence type="ECO:0000259" key="7">
    <source>
        <dbReference type="PROSITE" id="PS50026"/>
    </source>
</evidence>
<evidence type="ECO:0000313" key="10">
    <source>
        <dbReference type="Proteomes" id="UP000596742"/>
    </source>
</evidence>
<feature type="domain" description="EGF-like" evidence="7">
    <location>
        <begin position="18"/>
        <end position="53"/>
    </location>
</feature>
<comment type="caution">
    <text evidence="9">The sequence shown here is derived from an EMBL/GenBank/DDBJ whole genome shotgun (WGS) entry which is preliminary data.</text>
</comment>
<feature type="domain" description="Ig-like" evidence="8">
    <location>
        <begin position="138"/>
        <end position="223"/>
    </location>
</feature>
<dbReference type="Pfam" id="PF12661">
    <property type="entry name" value="hEGF"/>
    <property type="match status" value="1"/>
</dbReference>
<dbReference type="InterPro" id="IPR000742">
    <property type="entry name" value="EGF"/>
</dbReference>
<dbReference type="SMART" id="SM00181">
    <property type="entry name" value="EGF"/>
    <property type="match status" value="3"/>
</dbReference>
<keyword evidence="5" id="KW-0325">Glycoprotein</keyword>
<dbReference type="SMART" id="SM00409">
    <property type="entry name" value="IG"/>
    <property type="match status" value="1"/>
</dbReference>
<evidence type="ECO:0000256" key="3">
    <source>
        <dbReference type="ARBA" id="ARBA00022737"/>
    </source>
</evidence>
<accession>A0A8B6FVA4</accession>
<dbReference type="PANTHER" id="PTHR12916:SF9">
    <property type="entry name" value="NEUROGENIC LOCUS NOTCH HOMOLOG PROTEIN 1-RELATED"/>
    <property type="match status" value="1"/>
</dbReference>
<dbReference type="OrthoDB" id="5953235at2759"/>
<dbReference type="PROSITE" id="PS01187">
    <property type="entry name" value="EGF_CA"/>
    <property type="match status" value="1"/>
</dbReference>
<dbReference type="PANTHER" id="PTHR12916">
    <property type="entry name" value="CYTOCHROME C OXIDASE POLYPEPTIDE VIC-2"/>
    <property type="match status" value="1"/>
</dbReference>
<feature type="disulfide bond" evidence="6">
    <location>
        <begin position="22"/>
        <end position="32"/>
    </location>
</feature>